<comment type="similarity">
    <text evidence="1 7">Belongs to the universal ribosomal protein uL10 family.</text>
</comment>
<dbReference type="Gene3D" id="3.30.70.1730">
    <property type="match status" value="1"/>
</dbReference>
<dbReference type="InterPro" id="IPR047865">
    <property type="entry name" value="Ribosomal_uL10_bac_type"/>
</dbReference>
<dbReference type="Gene3D" id="6.10.250.290">
    <property type="match status" value="1"/>
</dbReference>
<evidence type="ECO:0000256" key="5">
    <source>
        <dbReference type="ARBA" id="ARBA00023274"/>
    </source>
</evidence>
<dbReference type="InterPro" id="IPR022973">
    <property type="entry name" value="Ribosomal_uL10_bac"/>
</dbReference>
<protein>
    <recommendedName>
        <fullName evidence="6 7">Large ribosomal subunit protein uL10</fullName>
    </recommendedName>
</protein>
<dbReference type="NCBIfam" id="NF000955">
    <property type="entry name" value="PRK00099.1-1"/>
    <property type="match status" value="1"/>
</dbReference>
<keyword evidence="3 7" id="KW-0694">RNA-binding</keyword>
<dbReference type="EMBL" id="SLWV01000010">
    <property type="protein sequence ID" value="TCO75025.1"/>
    <property type="molecule type" value="Genomic_DNA"/>
</dbReference>
<sequence length="167" mass="18461">MSSNLELKKQVVEEIKEKFTKAQSAVVVDYRGLTVEEATALRKNMREAGVDYKVYKNTLTRLAVKGTEFEPLTENLTGPNAVAFGYEDPITPAKILNDFAKEHKALELKSCVVEGQYYGVDTIKQIAEIPSREVLLAKFLGSIKSPISNFAYLLQAIADKNEGSAEA</sequence>
<dbReference type="SUPFAM" id="SSF160369">
    <property type="entry name" value="Ribosomal protein L10-like"/>
    <property type="match status" value="1"/>
</dbReference>
<keyword evidence="2 7" id="KW-0699">rRNA-binding</keyword>
<keyword evidence="5 7" id="KW-0687">Ribonucleoprotein</keyword>
<dbReference type="InterPro" id="IPR043141">
    <property type="entry name" value="Ribosomal_uL10-like_sf"/>
</dbReference>
<dbReference type="GO" id="GO:0070180">
    <property type="term" value="F:large ribosomal subunit rRNA binding"/>
    <property type="evidence" value="ECO:0007669"/>
    <property type="project" value="UniProtKB-UniRule"/>
</dbReference>
<comment type="subunit">
    <text evidence="7">Part of the ribosomal stalk of the 50S ribosomal subunit. The N-terminus interacts with L11 and the large rRNA to form the base of the stalk. The C-terminus forms an elongated spine to which L12 dimers bind in a sequential fashion forming a multimeric L10(L12)X complex.</text>
</comment>
<evidence type="ECO:0000256" key="6">
    <source>
        <dbReference type="ARBA" id="ARBA00035202"/>
    </source>
</evidence>
<gene>
    <name evidence="7" type="primary">rplJ</name>
    <name evidence="8" type="ORF">EV214_11097</name>
</gene>
<accession>A0A4R2L742</accession>
<comment type="caution">
    <text evidence="8">The sequence shown here is derived from an EMBL/GenBank/DDBJ whole genome shotgun (WGS) entry which is preliminary data.</text>
</comment>
<keyword evidence="4 7" id="KW-0689">Ribosomal protein</keyword>
<evidence type="ECO:0000313" key="9">
    <source>
        <dbReference type="Proteomes" id="UP000294919"/>
    </source>
</evidence>
<keyword evidence="9" id="KW-1185">Reference proteome</keyword>
<comment type="function">
    <text evidence="7">Forms part of the ribosomal stalk, playing a central role in the interaction of the ribosome with GTP-bound translation factors.</text>
</comment>
<dbReference type="AlphaFoldDB" id="A0A4R2L742"/>
<dbReference type="GO" id="GO:0006412">
    <property type="term" value="P:translation"/>
    <property type="evidence" value="ECO:0007669"/>
    <property type="project" value="UniProtKB-UniRule"/>
</dbReference>
<evidence type="ECO:0000256" key="4">
    <source>
        <dbReference type="ARBA" id="ARBA00022980"/>
    </source>
</evidence>
<dbReference type="FunFam" id="3.30.70.1730:FF:000001">
    <property type="entry name" value="50S ribosomal protein L10"/>
    <property type="match status" value="1"/>
</dbReference>
<dbReference type="PANTHER" id="PTHR11560">
    <property type="entry name" value="39S RIBOSOMAL PROTEIN L10, MITOCHONDRIAL"/>
    <property type="match status" value="1"/>
</dbReference>
<dbReference type="InterPro" id="IPR002363">
    <property type="entry name" value="Ribosomal_uL10_CS_bac"/>
</dbReference>
<dbReference type="InterPro" id="IPR001790">
    <property type="entry name" value="Ribosomal_uL10"/>
</dbReference>
<evidence type="ECO:0000256" key="3">
    <source>
        <dbReference type="ARBA" id="ARBA00022884"/>
    </source>
</evidence>
<proteinExistence type="inferred from homology"/>
<organism evidence="8 9">
    <name type="scientific">Marinisporobacter balticus</name>
    <dbReference type="NCBI Taxonomy" id="2018667"/>
    <lineage>
        <taxon>Bacteria</taxon>
        <taxon>Bacillati</taxon>
        <taxon>Bacillota</taxon>
        <taxon>Clostridia</taxon>
        <taxon>Peptostreptococcales</taxon>
        <taxon>Thermotaleaceae</taxon>
        <taxon>Marinisporobacter</taxon>
    </lineage>
</organism>
<evidence type="ECO:0000256" key="7">
    <source>
        <dbReference type="HAMAP-Rule" id="MF_00362"/>
    </source>
</evidence>
<dbReference type="HAMAP" id="MF_00362">
    <property type="entry name" value="Ribosomal_uL10"/>
    <property type="match status" value="1"/>
</dbReference>
<dbReference type="CDD" id="cd05797">
    <property type="entry name" value="Ribosomal_L10"/>
    <property type="match status" value="1"/>
</dbReference>
<reference evidence="8 9" key="1">
    <citation type="submission" date="2019-03" db="EMBL/GenBank/DDBJ databases">
        <title>Genomic Encyclopedia of Type Strains, Phase IV (KMG-IV): sequencing the most valuable type-strain genomes for metagenomic binning, comparative biology and taxonomic classification.</title>
        <authorList>
            <person name="Goeker M."/>
        </authorList>
    </citation>
    <scope>NUCLEOTIDE SEQUENCE [LARGE SCALE GENOMIC DNA]</scope>
    <source>
        <strain evidence="8 9">DSM 102940</strain>
    </source>
</reference>
<dbReference type="PROSITE" id="PS01109">
    <property type="entry name" value="RIBOSOMAL_L10"/>
    <property type="match status" value="1"/>
</dbReference>
<evidence type="ECO:0000256" key="2">
    <source>
        <dbReference type="ARBA" id="ARBA00022730"/>
    </source>
</evidence>
<dbReference type="GO" id="GO:0015934">
    <property type="term" value="C:large ribosomal subunit"/>
    <property type="evidence" value="ECO:0007669"/>
    <property type="project" value="InterPro"/>
</dbReference>
<dbReference type="RefSeq" id="WP_132244946.1">
    <property type="nucleotide sequence ID" value="NZ_SLWV01000010.1"/>
</dbReference>
<name>A0A4R2L742_9FIRM</name>
<dbReference type="OrthoDB" id="9808307at2"/>
<evidence type="ECO:0000313" key="8">
    <source>
        <dbReference type="EMBL" id="TCO75025.1"/>
    </source>
</evidence>
<dbReference type="Proteomes" id="UP000294919">
    <property type="component" value="Unassembled WGS sequence"/>
</dbReference>
<dbReference type="Pfam" id="PF00466">
    <property type="entry name" value="Ribosomal_L10"/>
    <property type="match status" value="1"/>
</dbReference>
<evidence type="ECO:0000256" key="1">
    <source>
        <dbReference type="ARBA" id="ARBA00008889"/>
    </source>
</evidence>
<dbReference type="GO" id="GO:0003735">
    <property type="term" value="F:structural constituent of ribosome"/>
    <property type="evidence" value="ECO:0007669"/>
    <property type="project" value="InterPro"/>
</dbReference>